<reference evidence="1 2" key="1">
    <citation type="submission" date="2017-10" db="EMBL/GenBank/DDBJ databases">
        <title>Antibacterial composition for extension of chilled fish shelf life and decreasing of risk of food-borne infections, bacteriophage strains for its preparation.</title>
        <authorList>
            <person name="Zulkarneev E.R."/>
            <person name="Aleshkin A.V."/>
            <person name="Rubalsky O.V."/>
            <person name="Kiseleva I.A."/>
            <person name="Rubalskii E.O."/>
            <person name="Lebedev S.N."/>
        </authorList>
    </citation>
    <scope>NUCLEOTIDE SEQUENCE [LARGE SCALE GENOMIC DNA]</scope>
</reference>
<sequence>MSLNIKMPDSNFTHVCGVIPAVASGLVGFGLMGNNVGVNLYGSTDASAVGTITQTGELVSTLGTNKYVQTNLKATSDLTYLVVAKCYLPASGDNNLLIGDNLNAKTDGTVINSTGILLTTTQAIGVVGVRNKSTNANTTYNANGAIGLPTGAANAAWKCLSLRVGVAGISGRTESVNLDNLTNSLKVTRSTLDTTTFDRQTDLTKTINVGSMVDSTTQNNNFDILGYAIYNRALSDTELSAAYAQLKAVAASQGITI</sequence>
<keyword evidence="2" id="KW-1185">Reference proteome</keyword>
<dbReference type="Proteomes" id="UP000241480">
    <property type="component" value="Segment"/>
</dbReference>
<evidence type="ECO:0000313" key="1">
    <source>
        <dbReference type="EMBL" id="AUE23424.1"/>
    </source>
</evidence>
<protein>
    <submittedName>
        <fullName evidence="1">Uncharacterized protein</fullName>
    </submittedName>
</protein>
<organism evidence="1 2">
    <name type="scientific">Raoultella phage Ro1</name>
    <dbReference type="NCBI Taxonomy" id="2053702"/>
    <lineage>
        <taxon>Viruses</taxon>
        <taxon>Duplodnaviria</taxon>
        <taxon>Heunggongvirae</taxon>
        <taxon>Uroviricota</taxon>
        <taxon>Caudoviricetes</taxon>
        <taxon>Vequintavirinae</taxon>
        <taxon>Mydovirus</taxon>
        <taxon>Mydovirus Ro1</taxon>
    </lineage>
</organism>
<gene>
    <name evidence="1" type="ORF">Ro1_00219</name>
</gene>
<evidence type="ECO:0000313" key="2">
    <source>
        <dbReference type="Proteomes" id="UP000241480"/>
    </source>
</evidence>
<proteinExistence type="predicted"/>
<dbReference type="EMBL" id="MG250486">
    <property type="protein sequence ID" value="AUE23424.1"/>
    <property type="molecule type" value="Genomic_DNA"/>
</dbReference>
<name>A0A2H4YHE3_9CAUD</name>
<accession>A0A2H4YHE3</accession>